<keyword evidence="2" id="KW-0863">Zinc-finger</keyword>
<evidence type="ECO:0000256" key="4">
    <source>
        <dbReference type="SAM" id="Phobius"/>
    </source>
</evidence>
<keyword evidence="1" id="KW-0479">Metal-binding</keyword>
<reference evidence="6 7" key="1">
    <citation type="submission" date="2018-08" db="EMBL/GenBank/DDBJ databases">
        <title>Genomic Encyclopedia of Archaeal and Bacterial Type Strains, Phase II (KMG-II): from individual species to whole genera.</title>
        <authorList>
            <person name="Goeker M."/>
        </authorList>
    </citation>
    <scope>NUCLEOTIDE SEQUENCE [LARGE SCALE GENOMIC DNA]</scope>
    <source>
        <strain evidence="6 7">DSM 2261</strain>
    </source>
</reference>
<keyword evidence="4" id="KW-0812">Transmembrane</keyword>
<dbReference type="EMBL" id="QUMU01000003">
    <property type="protein sequence ID" value="REG34515.1"/>
    <property type="molecule type" value="Genomic_DNA"/>
</dbReference>
<dbReference type="Gene3D" id="4.10.1060.10">
    <property type="entry name" value="Zinc finger, RanBP2-type"/>
    <property type="match status" value="1"/>
</dbReference>
<evidence type="ECO:0000256" key="1">
    <source>
        <dbReference type="ARBA" id="ARBA00022723"/>
    </source>
</evidence>
<proteinExistence type="predicted"/>
<protein>
    <recommendedName>
        <fullName evidence="5">RanBP2-type domain-containing protein</fullName>
    </recommendedName>
</protein>
<dbReference type="PROSITE" id="PS01358">
    <property type="entry name" value="ZF_RANBP2_1"/>
    <property type="match status" value="1"/>
</dbReference>
<evidence type="ECO:0000313" key="6">
    <source>
        <dbReference type="EMBL" id="REG34515.1"/>
    </source>
</evidence>
<gene>
    <name evidence="6" type="ORF">ATI61_103415</name>
</gene>
<dbReference type="Proteomes" id="UP000256345">
    <property type="component" value="Unassembled WGS sequence"/>
</dbReference>
<keyword evidence="4" id="KW-1133">Transmembrane helix</keyword>
<keyword evidence="4" id="KW-0472">Membrane</keyword>
<dbReference type="RefSeq" id="WP_147332807.1">
    <property type="nucleotide sequence ID" value="NZ_CP011509.1"/>
</dbReference>
<evidence type="ECO:0000313" key="7">
    <source>
        <dbReference type="Proteomes" id="UP000256345"/>
    </source>
</evidence>
<keyword evidence="7" id="KW-1185">Reference proteome</keyword>
<organism evidence="6 7">
    <name type="scientific">Archangium gephyra</name>
    <dbReference type="NCBI Taxonomy" id="48"/>
    <lineage>
        <taxon>Bacteria</taxon>
        <taxon>Pseudomonadati</taxon>
        <taxon>Myxococcota</taxon>
        <taxon>Myxococcia</taxon>
        <taxon>Myxococcales</taxon>
        <taxon>Cystobacterineae</taxon>
        <taxon>Archangiaceae</taxon>
        <taxon>Archangium</taxon>
    </lineage>
</organism>
<name>A0ABX9K6Z5_9BACT</name>
<dbReference type="PROSITE" id="PS50199">
    <property type="entry name" value="ZF_RANBP2_2"/>
    <property type="match status" value="1"/>
</dbReference>
<comment type="caution">
    <text evidence="6">The sequence shown here is derived from an EMBL/GenBank/DDBJ whole genome shotgun (WGS) entry which is preliminary data.</text>
</comment>
<accession>A0ABX9K6Z5</accession>
<sequence length="295" mass="33669">MASTTRIIEETWTCDVCGTSNEGRSEACGRCDEAAPGLNTLFPRARPLSAFWRRLPVRNPLALRTRVRQSIPLWVLLGLVGLIVGPCVWSFQENEVKGEVVAMEWKRLVRRETFEKVTRRGWRDELKQAPARMPVNGSGEAAGLEAVRDCEQLQRGSRRVEDGYKTKCETRLVGESMKRVCERVPRYREEPIYAEQCGYDTWVWKQVEQLEAKGRDDTPRWPDGTLVAQGPLDRVQRLEAYSARIQYRKGGESREYEYLLPNEARFHAMRKGQSVTLQVRNDGAVLGVQLTDAAP</sequence>
<keyword evidence="3" id="KW-0862">Zinc</keyword>
<feature type="transmembrane region" description="Helical" evidence="4">
    <location>
        <begin position="71"/>
        <end position="91"/>
    </location>
</feature>
<dbReference type="InterPro" id="IPR001876">
    <property type="entry name" value="Znf_RanBP2"/>
</dbReference>
<evidence type="ECO:0000256" key="3">
    <source>
        <dbReference type="ARBA" id="ARBA00022833"/>
    </source>
</evidence>
<evidence type="ECO:0000259" key="5">
    <source>
        <dbReference type="PROSITE" id="PS50199"/>
    </source>
</evidence>
<evidence type="ECO:0000256" key="2">
    <source>
        <dbReference type="ARBA" id="ARBA00022771"/>
    </source>
</evidence>
<feature type="domain" description="RanBP2-type" evidence="5">
    <location>
        <begin position="8"/>
        <end position="37"/>
    </location>
</feature>